<dbReference type="AlphaFoldDB" id="A0AAQ3Q7R6"/>
<feature type="active site" evidence="8">
    <location>
        <position position="326"/>
    </location>
</feature>
<evidence type="ECO:0000256" key="7">
    <source>
        <dbReference type="ARBA" id="ARBA00023180"/>
    </source>
</evidence>
<feature type="active site" evidence="8">
    <location>
        <position position="139"/>
    </location>
</feature>
<evidence type="ECO:0000256" key="8">
    <source>
        <dbReference type="PIRSR" id="PIRSR601461-1"/>
    </source>
</evidence>
<dbReference type="InterPro" id="IPR007856">
    <property type="entry name" value="SapB_1"/>
</dbReference>
<evidence type="ECO:0000256" key="2">
    <source>
        <dbReference type="ARBA" id="ARBA00022670"/>
    </source>
</evidence>
<dbReference type="SUPFAM" id="SSF47862">
    <property type="entry name" value="Saposin"/>
    <property type="match status" value="1"/>
</dbReference>
<dbReference type="InterPro" id="IPR011001">
    <property type="entry name" value="Saposin-like"/>
</dbReference>
<dbReference type="InterPro" id="IPR008139">
    <property type="entry name" value="SaposinB_dom"/>
</dbReference>
<dbReference type="InterPro" id="IPR033121">
    <property type="entry name" value="PEPTIDASE_A1"/>
</dbReference>
<keyword evidence="7" id="KW-0325">Glycoprotein</keyword>
<feature type="domain" description="Saposin B-type" evidence="12">
    <location>
        <begin position="351"/>
        <end position="391"/>
    </location>
</feature>
<dbReference type="InterPro" id="IPR021109">
    <property type="entry name" value="Peptidase_aspartic_dom_sf"/>
</dbReference>
<dbReference type="GO" id="GO:0006629">
    <property type="term" value="P:lipid metabolic process"/>
    <property type="evidence" value="ECO:0007669"/>
    <property type="project" value="InterPro"/>
</dbReference>
<feature type="disulfide bond" evidence="9">
    <location>
        <begin position="152"/>
        <end position="158"/>
    </location>
</feature>
<dbReference type="InterPro" id="IPR008138">
    <property type="entry name" value="SapB_2"/>
</dbReference>
<evidence type="ECO:0000256" key="10">
    <source>
        <dbReference type="RuleBase" id="RU000454"/>
    </source>
</evidence>
<proteinExistence type="inferred from homology"/>
<keyword evidence="15" id="KW-1185">Reference proteome</keyword>
<keyword evidence="5" id="KW-0865">Zymogen</keyword>
<dbReference type="EMBL" id="CP136892">
    <property type="protein sequence ID" value="WOL02241.1"/>
    <property type="molecule type" value="Genomic_DNA"/>
</dbReference>
<evidence type="ECO:0000256" key="6">
    <source>
        <dbReference type="ARBA" id="ARBA00023157"/>
    </source>
</evidence>
<dbReference type="PROSITE" id="PS00141">
    <property type="entry name" value="ASP_PROTEASE"/>
    <property type="match status" value="2"/>
</dbReference>
<dbReference type="PROSITE" id="PS50015">
    <property type="entry name" value="SAP_B"/>
    <property type="match status" value="2"/>
</dbReference>
<keyword evidence="6 9" id="KW-1015">Disulfide bond</keyword>
<evidence type="ECO:0000256" key="1">
    <source>
        <dbReference type="ARBA" id="ARBA00007447"/>
    </source>
</evidence>
<feature type="region of interest" description="Disordered" evidence="11">
    <location>
        <begin position="87"/>
        <end position="109"/>
    </location>
</feature>
<dbReference type="PANTHER" id="PTHR47966:SF76">
    <property type="entry name" value="ASPARTIC PROTEINASE A1"/>
    <property type="match status" value="1"/>
</dbReference>
<evidence type="ECO:0000313" key="14">
    <source>
        <dbReference type="EMBL" id="WOL02241.1"/>
    </source>
</evidence>
<dbReference type="PROSITE" id="PS51767">
    <property type="entry name" value="PEPTIDASE_A1"/>
    <property type="match status" value="1"/>
</dbReference>
<evidence type="ECO:0000259" key="13">
    <source>
        <dbReference type="PROSITE" id="PS51767"/>
    </source>
</evidence>
<evidence type="ECO:0000256" key="3">
    <source>
        <dbReference type="ARBA" id="ARBA00022750"/>
    </source>
</evidence>
<dbReference type="InterPro" id="IPR001461">
    <property type="entry name" value="Aspartic_peptidase_A1"/>
</dbReference>
<evidence type="ECO:0000259" key="12">
    <source>
        <dbReference type="PROSITE" id="PS50015"/>
    </source>
</evidence>
<sequence length="543" mass="58789">MLAVDRFSELACAMKLSKALPACCLLLLTVLLAFALPGMADGFVKIALKKRPLNQNGRLVARFSRGVTGVLAARKYGLFRSRLRIGLDGPKGPDGPDGPDGPSDPNDGNVVSLENYMNAQYFGEIGIGSPPQNFTVAFDTGSSNLWVPSSKCYFSVACYFHANYKSGQSSTYQKNGISANIRYGTGSISGFFSQDYVTIGDIVIKDQAFIEATKEPSMTFSAAKFDGILGLGFKEISVGNARPVWYNIVNQSLVKEPIFSFWFNQNANESEGGEVVFGGTDPQHYKGEHTYVSVTQKGYWQFDMEDVLVDGLTTGFCSGGCSAIADSGTSLIAGPTTVIAEINQKIGGDGILSQQCKAVVTQYGEKIIHMLTAKEEPAMICSLIGVCTFGGTQGVSLLIKSVVDNKLENLSSSISDAMCSYCQMTVIWMQNQLIVNQTLEQIMNYADELCERLPSPMGESAVDCNRLSSMPIVSFSIGGRNFDLKPEQYILKVGSGGYEQCISGFTAIDMSQGPLWILGDTFMRVYHTVFDYGHLRVGFAEAA</sequence>
<protein>
    <submittedName>
        <fullName evidence="14">Aspartic proteinase oryzasin-1</fullName>
    </submittedName>
</protein>
<evidence type="ECO:0000256" key="4">
    <source>
        <dbReference type="ARBA" id="ARBA00022801"/>
    </source>
</evidence>
<keyword evidence="4 10" id="KW-0378">Hydrolase</keyword>
<feature type="domain" description="Peptidase A1" evidence="13">
    <location>
        <begin position="121"/>
        <end position="540"/>
    </location>
</feature>
<name>A0AAQ3Q7R6_9LILI</name>
<dbReference type="Pfam" id="PF00026">
    <property type="entry name" value="Asp"/>
    <property type="match status" value="1"/>
</dbReference>
<dbReference type="Gene3D" id="1.10.225.10">
    <property type="entry name" value="Saposin-like"/>
    <property type="match status" value="1"/>
</dbReference>
<dbReference type="Pfam" id="PF03489">
    <property type="entry name" value="SapB_2"/>
    <property type="match status" value="1"/>
</dbReference>
<dbReference type="PRINTS" id="PR00792">
    <property type="entry name" value="PEPSIN"/>
</dbReference>
<dbReference type="Pfam" id="PF05184">
    <property type="entry name" value="SapB_1"/>
    <property type="match status" value="1"/>
</dbReference>
<dbReference type="InterPro" id="IPR001969">
    <property type="entry name" value="Aspartic_peptidase_AS"/>
</dbReference>
<dbReference type="GO" id="GO:0006508">
    <property type="term" value="P:proteolysis"/>
    <property type="evidence" value="ECO:0007669"/>
    <property type="project" value="UniProtKB-KW"/>
</dbReference>
<evidence type="ECO:0000256" key="5">
    <source>
        <dbReference type="ARBA" id="ARBA00023145"/>
    </source>
</evidence>
<evidence type="ECO:0000313" key="15">
    <source>
        <dbReference type="Proteomes" id="UP001327560"/>
    </source>
</evidence>
<feature type="domain" description="Saposin B-type" evidence="12">
    <location>
        <begin position="415"/>
        <end position="456"/>
    </location>
</feature>
<keyword evidence="2 10" id="KW-0645">Protease</keyword>
<keyword evidence="3 10" id="KW-0064">Aspartyl protease</keyword>
<gene>
    <name evidence="14" type="ORF">Cni_G10960</name>
</gene>
<feature type="disulfide bond" evidence="9">
    <location>
        <begin position="317"/>
        <end position="321"/>
    </location>
</feature>
<evidence type="ECO:0000256" key="11">
    <source>
        <dbReference type="SAM" id="MobiDB-lite"/>
    </source>
</evidence>
<dbReference type="Gene3D" id="2.40.70.10">
    <property type="entry name" value="Acid Proteases"/>
    <property type="match status" value="2"/>
</dbReference>
<dbReference type="GO" id="GO:0004190">
    <property type="term" value="F:aspartic-type endopeptidase activity"/>
    <property type="evidence" value="ECO:0007669"/>
    <property type="project" value="UniProtKB-KW"/>
</dbReference>
<accession>A0AAQ3Q7R6</accession>
<organism evidence="14 15">
    <name type="scientific">Canna indica</name>
    <name type="common">Indian-shot</name>
    <dbReference type="NCBI Taxonomy" id="4628"/>
    <lineage>
        <taxon>Eukaryota</taxon>
        <taxon>Viridiplantae</taxon>
        <taxon>Streptophyta</taxon>
        <taxon>Embryophyta</taxon>
        <taxon>Tracheophyta</taxon>
        <taxon>Spermatophyta</taxon>
        <taxon>Magnoliopsida</taxon>
        <taxon>Liliopsida</taxon>
        <taxon>Zingiberales</taxon>
        <taxon>Cannaceae</taxon>
        <taxon>Canna</taxon>
    </lineage>
</organism>
<evidence type="ECO:0000256" key="9">
    <source>
        <dbReference type="PIRSR" id="PIRSR601461-2"/>
    </source>
</evidence>
<comment type="similarity">
    <text evidence="1 10">Belongs to the peptidase A1 family.</text>
</comment>
<dbReference type="FunFam" id="2.40.70.10:FF:000115">
    <property type="entry name" value="Lysosomal aspartic protease"/>
    <property type="match status" value="1"/>
</dbReference>
<reference evidence="14 15" key="1">
    <citation type="submission" date="2023-10" db="EMBL/GenBank/DDBJ databases">
        <title>Chromosome-scale genome assembly provides insights into flower coloration mechanisms of Canna indica.</title>
        <authorList>
            <person name="Li C."/>
        </authorList>
    </citation>
    <scope>NUCLEOTIDE SEQUENCE [LARGE SCALE GENOMIC DNA]</scope>
    <source>
        <tissue evidence="14">Flower</tissue>
    </source>
</reference>
<dbReference type="PANTHER" id="PTHR47966">
    <property type="entry name" value="BETA-SITE APP-CLEAVING ENZYME, ISOFORM A-RELATED"/>
    <property type="match status" value="1"/>
</dbReference>
<dbReference type="Proteomes" id="UP001327560">
    <property type="component" value="Chromosome 3"/>
</dbReference>
<dbReference type="SUPFAM" id="SSF50630">
    <property type="entry name" value="Acid proteases"/>
    <property type="match status" value="1"/>
</dbReference>